<organism evidence="19">
    <name type="scientific">Trichinella pseudospiralis</name>
    <name type="common">Parasitic roundworm</name>
    <dbReference type="NCBI Taxonomy" id="6337"/>
    <lineage>
        <taxon>Eukaryota</taxon>
        <taxon>Metazoa</taxon>
        <taxon>Ecdysozoa</taxon>
        <taxon>Nematoda</taxon>
        <taxon>Enoplea</taxon>
        <taxon>Dorylaimia</taxon>
        <taxon>Trichinellida</taxon>
        <taxon>Trichinellidae</taxon>
        <taxon>Trichinella</taxon>
    </lineage>
</organism>
<keyword evidence="14 17" id="KW-0496">Mitochondrion</keyword>
<comment type="function">
    <text evidence="1">Core subunit of the mitochondrial membrane respiratory chain NADH dehydrogenase (Complex I) that is believed to belong to the minimal assembly required for catalysis. Complex I functions in the transfer of electrons from NADH to the respiratory chain. The immediate electron acceptor for the enzyme is believed to be ubiquinone.</text>
</comment>
<feature type="transmembrane region" description="Helical" evidence="17">
    <location>
        <begin position="6"/>
        <end position="35"/>
    </location>
</feature>
<evidence type="ECO:0000256" key="14">
    <source>
        <dbReference type="ARBA" id="ARBA00023128"/>
    </source>
</evidence>
<reference evidence="19" key="1">
    <citation type="journal article" date="2014" name="Int. J. Parasitol.">
        <title>Mitochondrial genomes of Trichinella species and genotypes ? a basis for diagnosis, and systematic and epidemiological explorations.</title>
        <authorList>
            <person name="Mohandas N."/>
            <person name="Pozio E."/>
            <person name="La Rosa G."/>
            <person name="Korhonen P.K."/>
            <person name="Young N.D."/>
            <person name="Koehler A.V."/>
            <person name="Hall R.S."/>
            <person name="Sternberg P.W."/>
            <person name="Boag P.R."/>
            <person name="Jex A.R."/>
            <person name="Chang B.C."/>
            <person name="Gasser R.B."/>
        </authorList>
    </citation>
    <scope>NUCLEOTIDE SEQUENCE</scope>
    <source>
        <strain evidence="19">ISS470</strain>
    </source>
</reference>
<evidence type="ECO:0000256" key="9">
    <source>
        <dbReference type="ARBA" id="ARBA00022967"/>
    </source>
</evidence>
<feature type="transmembrane region" description="Helical" evidence="17">
    <location>
        <begin position="243"/>
        <end position="262"/>
    </location>
</feature>
<sequence>MTSNFGMILIIVIVVFLWWVLVGVFGAVSVLVGCMDNLSYLMMSLGFMLVVVFLIYIVIYVVGFGYLVIIYIVVLCLFFLSDNVMMFYILFEVSVIPIYFIVLGWGNQPDRLMAANYLVIYTLMFSFPLLILIIRLLVDNFVMGWSSLIWVDGVVVVVMVLPFVIKLPVYLFHLWLPKAHVEAPVLGSMILASILLKTGGYGLVKIGGLTVDLGFVGGLASLLLCLSLLSAVTAMLQSDVKKFVAYSSVTHMTMVLGLMVLNFGVLDSAITCLMLSHGVLSNSMFFLVGVLSNSSKTRLLFKQQGLLQSSPVVWFFLVFLLFMSSGVPPSVGMISEISYVVCCISVCSVNLVLLIVLFVALLYYPLWFVCMMAAGKLSNSLVASWTLCDLVVMGWMPCLMLVFWFNGALLI</sequence>
<dbReference type="GO" id="GO:0008137">
    <property type="term" value="F:NADH dehydrogenase (ubiquinone) activity"/>
    <property type="evidence" value="ECO:0007669"/>
    <property type="project" value="UniProtKB-UniRule"/>
</dbReference>
<evidence type="ECO:0000256" key="6">
    <source>
        <dbReference type="ARBA" id="ARBA00022448"/>
    </source>
</evidence>
<comment type="function">
    <text evidence="17">Core subunit of the mitochondrial membrane respiratory chain NADH dehydrogenase (Complex I) which catalyzes electron transfer from NADH through the respiratory chain, using ubiquinone as an electron acceptor. Essential for the catalytic activity and assembly of complex I.</text>
</comment>
<feature type="transmembrane region" description="Helical" evidence="17">
    <location>
        <begin position="183"/>
        <end position="203"/>
    </location>
</feature>
<dbReference type="EMBL" id="KM357411">
    <property type="protein sequence ID" value="AIW56946.1"/>
    <property type="molecule type" value="Genomic_DNA"/>
</dbReference>
<dbReference type="PANTHER" id="PTHR43507:SF20">
    <property type="entry name" value="NADH-UBIQUINONE OXIDOREDUCTASE CHAIN 4"/>
    <property type="match status" value="1"/>
</dbReference>
<dbReference type="PRINTS" id="PR01437">
    <property type="entry name" value="NUOXDRDTASE4"/>
</dbReference>
<evidence type="ECO:0000256" key="15">
    <source>
        <dbReference type="ARBA" id="ARBA00023136"/>
    </source>
</evidence>
<evidence type="ECO:0000313" key="19">
    <source>
        <dbReference type="EMBL" id="AIW56946.1"/>
    </source>
</evidence>
<dbReference type="InterPro" id="IPR001750">
    <property type="entry name" value="ND/Mrp_TM"/>
</dbReference>
<evidence type="ECO:0000256" key="5">
    <source>
        <dbReference type="ARBA" id="ARBA00021006"/>
    </source>
</evidence>
<geneLocation type="mitochondrion" evidence="19"/>
<evidence type="ECO:0000259" key="18">
    <source>
        <dbReference type="Pfam" id="PF00361"/>
    </source>
</evidence>
<evidence type="ECO:0000256" key="10">
    <source>
        <dbReference type="ARBA" id="ARBA00022982"/>
    </source>
</evidence>
<feature type="transmembrane region" description="Helical" evidence="17">
    <location>
        <begin position="382"/>
        <end position="405"/>
    </location>
</feature>
<feature type="transmembrane region" description="Helical" evidence="17">
    <location>
        <begin position="149"/>
        <end position="171"/>
    </location>
</feature>
<evidence type="ECO:0000256" key="11">
    <source>
        <dbReference type="ARBA" id="ARBA00022989"/>
    </source>
</evidence>
<keyword evidence="11 17" id="KW-1133">Transmembrane helix</keyword>
<dbReference type="AlphaFoldDB" id="A0A0A0UYC7"/>
<keyword evidence="15 17" id="KW-0472">Membrane</keyword>
<evidence type="ECO:0000256" key="2">
    <source>
        <dbReference type="ARBA" id="ARBA00004225"/>
    </source>
</evidence>
<feature type="transmembrane region" description="Helical" evidence="17">
    <location>
        <begin position="337"/>
        <end position="370"/>
    </location>
</feature>
<dbReference type="EC" id="7.1.1.2" evidence="4 17"/>
<feature type="transmembrane region" description="Helical" evidence="17">
    <location>
        <begin position="215"/>
        <end position="236"/>
    </location>
</feature>
<dbReference type="PANTHER" id="PTHR43507">
    <property type="entry name" value="NADH-UBIQUINONE OXIDOREDUCTASE CHAIN 4"/>
    <property type="match status" value="1"/>
</dbReference>
<keyword evidence="12 17" id="KW-0520">NAD</keyword>
<evidence type="ECO:0000256" key="4">
    <source>
        <dbReference type="ARBA" id="ARBA00012944"/>
    </source>
</evidence>
<comment type="catalytic activity">
    <reaction evidence="16 17">
        <text>a ubiquinone + NADH + 5 H(+)(in) = a ubiquinol + NAD(+) + 4 H(+)(out)</text>
        <dbReference type="Rhea" id="RHEA:29091"/>
        <dbReference type="Rhea" id="RHEA-COMP:9565"/>
        <dbReference type="Rhea" id="RHEA-COMP:9566"/>
        <dbReference type="ChEBI" id="CHEBI:15378"/>
        <dbReference type="ChEBI" id="CHEBI:16389"/>
        <dbReference type="ChEBI" id="CHEBI:17976"/>
        <dbReference type="ChEBI" id="CHEBI:57540"/>
        <dbReference type="ChEBI" id="CHEBI:57945"/>
        <dbReference type="EC" id="7.1.1.2"/>
    </reaction>
</comment>
<evidence type="ECO:0000256" key="3">
    <source>
        <dbReference type="ARBA" id="ARBA00009025"/>
    </source>
</evidence>
<comment type="subcellular location">
    <subcellularLocation>
        <location evidence="2 17">Mitochondrion membrane</location>
        <topology evidence="2 17">Multi-pass membrane protein</topology>
    </subcellularLocation>
</comment>
<evidence type="ECO:0000256" key="12">
    <source>
        <dbReference type="ARBA" id="ARBA00023027"/>
    </source>
</evidence>
<dbReference type="GO" id="GO:0015990">
    <property type="term" value="P:electron transport coupled proton transport"/>
    <property type="evidence" value="ECO:0007669"/>
    <property type="project" value="TreeGrafter"/>
</dbReference>
<evidence type="ECO:0000256" key="1">
    <source>
        <dbReference type="ARBA" id="ARBA00003257"/>
    </source>
</evidence>
<proteinExistence type="inferred from homology"/>
<name>A0A0A0UYC7_TRIPS</name>
<protein>
    <recommendedName>
        <fullName evidence="5 17">NADH-ubiquinone oxidoreductase chain 4</fullName>
        <ecNumber evidence="4 17">7.1.1.2</ecNumber>
    </recommendedName>
</protein>
<accession>A0A0A0UYC7</accession>
<feature type="transmembrane region" description="Helical" evidence="17">
    <location>
        <begin position="118"/>
        <end position="137"/>
    </location>
</feature>
<dbReference type="InterPro" id="IPR003918">
    <property type="entry name" value="NADH_UbQ_OxRdtase"/>
</dbReference>
<evidence type="ECO:0000256" key="7">
    <source>
        <dbReference type="ARBA" id="ARBA00022660"/>
    </source>
</evidence>
<dbReference type="Pfam" id="PF00361">
    <property type="entry name" value="Proton_antipo_M"/>
    <property type="match status" value="1"/>
</dbReference>
<evidence type="ECO:0000256" key="13">
    <source>
        <dbReference type="ARBA" id="ARBA00023075"/>
    </source>
</evidence>
<evidence type="ECO:0000256" key="8">
    <source>
        <dbReference type="ARBA" id="ARBA00022692"/>
    </source>
</evidence>
<dbReference type="GO" id="GO:0048039">
    <property type="term" value="F:ubiquinone binding"/>
    <property type="evidence" value="ECO:0007669"/>
    <property type="project" value="TreeGrafter"/>
</dbReference>
<keyword evidence="8 17" id="KW-0812">Transmembrane</keyword>
<comment type="similarity">
    <text evidence="3 17">Belongs to the complex I subunit 4 family.</text>
</comment>
<feature type="domain" description="NADH:quinone oxidoreductase/Mrp antiporter transmembrane" evidence="18">
    <location>
        <begin position="81"/>
        <end position="357"/>
    </location>
</feature>
<keyword evidence="6 17" id="KW-0813">Transport</keyword>
<evidence type="ECO:0000256" key="16">
    <source>
        <dbReference type="ARBA" id="ARBA00049551"/>
    </source>
</evidence>
<dbReference type="GO" id="GO:0042773">
    <property type="term" value="P:ATP synthesis coupled electron transport"/>
    <property type="evidence" value="ECO:0007669"/>
    <property type="project" value="InterPro"/>
</dbReference>
<feature type="transmembrane region" description="Helical" evidence="17">
    <location>
        <begin position="47"/>
        <end position="80"/>
    </location>
</feature>
<keyword evidence="7 17" id="KW-0679">Respiratory chain</keyword>
<keyword evidence="13 17" id="KW-0830">Ubiquinone</keyword>
<keyword evidence="10 17" id="KW-0249">Electron transport</keyword>
<evidence type="ECO:0000256" key="17">
    <source>
        <dbReference type="RuleBase" id="RU003297"/>
    </source>
</evidence>
<keyword evidence="9" id="KW-1278">Translocase</keyword>
<feature type="transmembrane region" description="Helical" evidence="17">
    <location>
        <begin position="86"/>
        <end position="106"/>
    </location>
</feature>
<feature type="transmembrane region" description="Helical" evidence="17">
    <location>
        <begin position="268"/>
        <end position="291"/>
    </location>
</feature>
<feature type="transmembrane region" description="Helical" evidence="17">
    <location>
        <begin position="312"/>
        <end position="331"/>
    </location>
</feature>
<dbReference type="GO" id="GO:0031966">
    <property type="term" value="C:mitochondrial membrane"/>
    <property type="evidence" value="ECO:0007669"/>
    <property type="project" value="UniProtKB-SubCell"/>
</dbReference>
<dbReference type="GO" id="GO:0003954">
    <property type="term" value="F:NADH dehydrogenase activity"/>
    <property type="evidence" value="ECO:0007669"/>
    <property type="project" value="TreeGrafter"/>
</dbReference>
<gene>
    <name evidence="19" type="primary">nad4</name>
</gene>